<protein>
    <submittedName>
        <fullName evidence="1">WXG100 family type VII secretion target</fullName>
    </submittedName>
</protein>
<reference evidence="1 2" key="1">
    <citation type="submission" date="2020-08" db="EMBL/GenBank/DDBJ databases">
        <title>Sequencing the genomes of 1000 actinobacteria strains.</title>
        <authorList>
            <person name="Klenk H.-P."/>
        </authorList>
    </citation>
    <scope>NUCLEOTIDE SEQUENCE [LARGE SCALE GENOMIC DNA]</scope>
    <source>
        <strain evidence="1 2">DSM 45886</strain>
    </source>
</reference>
<dbReference type="EMBL" id="JACHJW010000001">
    <property type="protein sequence ID" value="MBB4958871.1"/>
    <property type="molecule type" value="Genomic_DNA"/>
</dbReference>
<keyword evidence="2" id="KW-1185">Reference proteome</keyword>
<organism evidence="1 2">
    <name type="scientific">Micromonospora polyrhachis</name>
    <dbReference type="NCBI Taxonomy" id="1282883"/>
    <lineage>
        <taxon>Bacteria</taxon>
        <taxon>Bacillati</taxon>
        <taxon>Actinomycetota</taxon>
        <taxon>Actinomycetes</taxon>
        <taxon>Micromonosporales</taxon>
        <taxon>Micromonosporaceae</taxon>
        <taxon>Micromonospora</taxon>
    </lineage>
</organism>
<evidence type="ECO:0000313" key="2">
    <source>
        <dbReference type="Proteomes" id="UP000578819"/>
    </source>
</evidence>
<dbReference type="SUPFAM" id="SSF140453">
    <property type="entry name" value="EsxAB dimer-like"/>
    <property type="match status" value="1"/>
</dbReference>
<accession>A0A7W7SQU3</accession>
<dbReference type="Proteomes" id="UP000578819">
    <property type="component" value="Unassembled WGS sequence"/>
</dbReference>
<evidence type="ECO:0000313" key="1">
    <source>
        <dbReference type="EMBL" id="MBB4958871.1"/>
    </source>
</evidence>
<dbReference type="AlphaFoldDB" id="A0A7W7SQU3"/>
<sequence length="106" mass="11601">MPDPASSHLRVPLELELAGAEINRQAGVIVDKLEALKSKLTPIADTWQGDAKTYYEGLQGEWNLAADGLFGQTGVMGQIASALNLSWNNYSEAEWMNLKTWLPAGR</sequence>
<gene>
    <name evidence="1" type="ORF">FHR38_002604</name>
</gene>
<proteinExistence type="predicted"/>
<dbReference type="InterPro" id="IPR036689">
    <property type="entry name" value="ESAT-6-like_sf"/>
</dbReference>
<comment type="caution">
    <text evidence="1">The sequence shown here is derived from an EMBL/GenBank/DDBJ whole genome shotgun (WGS) entry which is preliminary data.</text>
</comment>
<name>A0A7W7SQU3_9ACTN</name>
<dbReference type="RefSeq" id="WP_184534897.1">
    <property type="nucleotide sequence ID" value="NZ_JACHJW010000001.1"/>
</dbReference>
<dbReference type="InterPro" id="IPR010310">
    <property type="entry name" value="T7SS_ESAT-6-like"/>
</dbReference>
<dbReference type="Gene3D" id="1.10.287.1060">
    <property type="entry name" value="ESAT-6-like"/>
    <property type="match status" value="1"/>
</dbReference>
<dbReference type="Pfam" id="PF06013">
    <property type="entry name" value="WXG100"/>
    <property type="match status" value="1"/>
</dbReference>